<reference evidence="3 4" key="1">
    <citation type="submission" date="2024-01" db="EMBL/GenBank/DDBJ databases">
        <title>The complete chloroplast genome sequence of Lithospermum erythrorhizon: insights into the phylogenetic relationship among Boraginaceae species and the maternal lineages of purple gromwells.</title>
        <authorList>
            <person name="Okada T."/>
            <person name="Watanabe K."/>
        </authorList>
    </citation>
    <scope>NUCLEOTIDE SEQUENCE [LARGE SCALE GENOMIC DNA]</scope>
</reference>
<dbReference type="InterPro" id="IPR011009">
    <property type="entry name" value="Kinase-like_dom_sf"/>
</dbReference>
<dbReference type="PANTHER" id="PTHR44329">
    <property type="entry name" value="SERINE/THREONINE-PROTEIN KINASE TNNI3K-RELATED"/>
    <property type="match status" value="1"/>
</dbReference>
<accession>A0AAV3P251</accession>
<evidence type="ECO:0000259" key="2">
    <source>
        <dbReference type="PROSITE" id="PS50011"/>
    </source>
</evidence>
<dbReference type="InterPro" id="IPR000719">
    <property type="entry name" value="Prot_kinase_dom"/>
</dbReference>
<dbReference type="PANTHER" id="PTHR44329:SF260">
    <property type="entry name" value="PROTEIN KINASE DOMAIN-CONTAINING PROTEIN"/>
    <property type="match status" value="1"/>
</dbReference>
<name>A0AAV3P251_LITER</name>
<dbReference type="InterPro" id="IPR051681">
    <property type="entry name" value="Ser/Thr_Kinases-Pseudokinases"/>
</dbReference>
<evidence type="ECO:0000313" key="3">
    <source>
        <dbReference type="EMBL" id="GAA0145732.1"/>
    </source>
</evidence>
<evidence type="ECO:0000256" key="1">
    <source>
        <dbReference type="SAM" id="MobiDB-lite"/>
    </source>
</evidence>
<dbReference type="Proteomes" id="UP001454036">
    <property type="component" value="Unassembled WGS sequence"/>
</dbReference>
<sequence>MEQFRDIGKIVGSLRALMVLKHDIQINQRQCCLLLDMYELAFETISEEIRQNLRFDERNTKWKSLELPMEELLKIIKEGVQYIRYCLDIKDWWGKVMSLHMNNDCIEFHIHNLMCVFPVVIEAIETAAEISGFEEEVMLKRKFAHMKKYNIQCNNPKLFQWMFGKQYLMPRDIEIRLEKAWKEDRWLLLDMVKEKKNASSLAKHEQRLGDLLIKKLNGLESSKSSSKLLPSSTLVGASDYTAKRRLGTSGSHIKEVHWLGENFALRTYFGEIEPLLPEINTVLSLSHPNIMQYICGFYDGERKEGFLVMDLMSKSLDSYVKENCGQRKRVPFSLPVVLDVMLQIARGMEYLHSKGIYHGELNPSHILLKQRNNSPEGYYLAKVTGMVLNSIKKTYRNAPNSSNDGIDQVIWYAPEVLSEQNTEKHTEKADVYSFGMLCFLLLTGKTPFDDPHLQGEKVVRNITAGERPLFPYPSPRYLVNLTRKCWQTNPSARPSFSSICRILRYIKKTLIINPDLGQPDSPQPLVDYCDIEAGYYKKIVEEIAIQDFAPISQIPFQLFAYRLVEDEKTSGDPKDKTWFSDNGTFSINDNLLAMDDGLLFEQSDRRSVCSEIIGRRNTMYGADERSVTSEMPQRRRFFESDQRSIGSESPGRKNFSMKNVDQRRLSIATTTSESKSSTTKLAASETAINNKQRKDPTEAEQKEPVITVTPVAKSSLTTSEEENKKIVSIDEAKSASEIALKKSIAKKKSLRTLLSDIPEDISPLSASPKSKSADDTDGDSEITQKPVSLAKAAKAIKKVSVKPGSPEGRKKKAISEGKEKGIKAINTKQGSSPGRIFRRKSLAHSSTQVNKKAADSAKSTSLLRSTSSSPRHSSSYTTSKGYLSARQSPLHRCTRCTRTSEDNPLSTGSSARCKTHNSSIPWIS</sequence>
<feature type="region of interest" description="Disordered" evidence="1">
    <location>
        <begin position="759"/>
        <end position="924"/>
    </location>
</feature>
<dbReference type="GO" id="GO:0004674">
    <property type="term" value="F:protein serine/threonine kinase activity"/>
    <property type="evidence" value="ECO:0007669"/>
    <property type="project" value="UniProtKB-KW"/>
</dbReference>
<dbReference type="SUPFAM" id="SSF56112">
    <property type="entry name" value="Protein kinase-like (PK-like)"/>
    <property type="match status" value="1"/>
</dbReference>
<evidence type="ECO:0000313" key="4">
    <source>
        <dbReference type="Proteomes" id="UP001454036"/>
    </source>
</evidence>
<dbReference type="Gene3D" id="1.10.510.10">
    <property type="entry name" value="Transferase(Phosphotransferase) domain 1"/>
    <property type="match status" value="1"/>
</dbReference>
<feature type="compositionally biased region" description="Basic and acidic residues" evidence="1">
    <location>
        <begin position="623"/>
        <end position="642"/>
    </location>
</feature>
<feature type="compositionally biased region" description="Polar residues" evidence="1">
    <location>
        <begin position="902"/>
        <end position="924"/>
    </location>
</feature>
<gene>
    <name evidence="3" type="ORF">LIER_05857</name>
</gene>
<feature type="compositionally biased region" description="Low complexity" evidence="1">
    <location>
        <begin position="859"/>
        <end position="879"/>
    </location>
</feature>
<proteinExistence type="predicted"/>
<dbReference type="FunFam" id="1.10.510.10:FF:000778">
    <property type="entry name" value="Kinase family protein"/>
    <property type="match status" value="1"/>
</dbReference>
<keyword evidence="4" id="KW-1185">Reference proteome</keyword>
<feature type="region of interest" description="Disordered" evidence="1">
    <location>
        <begin position="623"/>
        <end position="724"/>
    </location>
</feature>
<dbReference type="Pfam" id="PF07714">
    <property type="entry name" value="PK_Tyr_Ser-Thr"/>
    <property type="match status" value="1"/>
</dbReference>
<comment type="caution">
    <text evidence="3">The sequence shown here is derived from an EMBL/GenBank/DDBJ whole genome shotgun (WGS) entry which is preliminary data.</text>
</comment>
<dbReference type="PROSITE" id="PS50011">
    <property type="entry name" value="PROTEIN_KINASE_DOM"/>
    <property type="match status" value="1"/>
</dbReference>
<dbReference type="Pfam" id="PF06760">
    <property type="entry name" value="DUF1221"/>
    <property type="match status" value="1"/>
</dbReference>
<dbReference type="EMBL" id="BAABME010000824">
    <property type="protein sequence ID" value="GAA0145732.1"/>
    <property type="molecule type" value="Genomic_DNA"/>
</dbReference>
<keyword evidence="3" id="KW-0418">Kinase</keyword>
<protein>
    <submittedName>
        <fullName evidence="3">Non-receptor serine/threonine protein kinase</fullName>
    </submittedName>
</protein>
<dbReference type="AlphaFoldDB" id="A0AAV3P251"/>
<keyword evidence="3" id="KW-0723">Serine/threonine-protein kinase</keyword>
<keyword evidence="3" id="KW-0808">Transferase</keyword>
<dbReference type="InterPro" id="IPR010632">
    <property type="entry name" value="DUF1221"/>
</dbReference>
<feature type="compositionally biased region" description="Basic and acidic residues" evidence="1">
    <location>
        <begin position="692"/>
        <end position="703"/>
    </location>
</feature>
<feature type="domain" description="Protein kinase" evidence="2">
    <location>
        <begin position="240"/>
        <end position="506"/>
    </location>
</feature>
<organism evidence="3 4">
    <name type="scientific">Lithospermum erythrorhizon</name>
    <name type="common">Purple gromwell</name>
    <name type="synonym">Lithospermum officinale var. erythrorhizon</name>
    <dbReference type="NCBI Taxonomy" id="34254"/>
    <lineage>
        <taxon>Eukaryota</taxon>
        <taxon>Viridiplantae</taxon>
        <taxon>Streptophyta</taxon>
        <taxon>Embryophyta</taxon>
        <taxon>Tracheophyta</taxon>
        <taxon>Spermatophyta</taxon>
        <taxon>Magnoliopsida</taxon>
        <taxon>eudicotyledons</taxon>
        <taxon>Gunneridae</taxon>
        <taxon>Pentapetalae</taxon>
        <taxon>asterids</taxon>
        <taxon>lamiids</taxon>
        <taxon>Boraginales</taxon>
        <taxon>Boraginaceae</taxon>
        <taxon>Boraginoideae</taxon>
        <taxon>Lithospermeae</taxon>
        <taxon>Lithospermum</taxon>
    </lineage>
</organism>
<feature type="compositionally biased region" description="Basic and acidic residues" evidence="1">
    <location>
        <begin position="813"/>
        <end position="822"/>
    </location>
</feature>
<feature type="compositionally biased region" description="Low complexity" evidence="1">
    <location>
        <begin position="666"/>
        <end position="687"/>
    </location>
</feature>
<dbReference type="GO" id="GO:0005524">
    <property type="term" value="F:ATP binding"/>
    <property type="evidence" value="ECO:0007669"/>
    <property type="project" value="InterPro"/>
</dbReference>
<dbReference type="InterPro" id="IPR001245">
    <property type="entry name" value="Ser-Thr/Tyr_kinase_cat_dom"/>
</dbReference>